<dbReference type="AlphaFoldDB" id="A0A1C7D5J7"/>
<protein>
    <submittedName>
        <fullName evidence="3">FG-GAP repeat protein</fullName>
    </submittedName>
</protein>
<organism evidence="3 4">
    <name type="scientific">Paraurantiacibacter namhicola</name>
    <dbReference type="NCBI Taxonomy" id="645517"/>
    <lineage>
        <taxon>Bacteria</taxon>
        <taxon>Pseudomonadati</taxon>
        <taxon>Pseudomonadota</taxon>
        <taxon>Alphaproteobacteria</taxon>
        <taxon>Sphingomonadales</taxon>
        <taxon>Erythrobacteraceae</taxon>
        <taxon>Paraurantiacibacter</taxon>
    </lineage>
</organism>
<dbReference type="PANTHER" id="PTHR46580:SF2">
    <property type="entry name" value="MAM DOMAIN-CONTAINING PROTEIN"/>
    <property type="match status" value="1"/>
</dbReference>
<dbReference type="SUPFAM" id="SSF69318">
    <property type="entry name" value="Integrin alpha N-terminal domain"/>
    <property type="match status" value="2"/>
</dbReference>
<keyword evidence="4" id="KW-1185">Reference proteome</keyword>
<dbReference type="EMBL" id="CP016545">
    <property type="protein sequence ID" value="ANU06735.1"/>
    <property type="molecule type" value="Genomic_DNA"/>
</dbReference>
<dbReference type="InterPro" id="IPR013517">
    <property type="entry name" value="FG-GAP"/>
</dbReference>
<dbReference type="PANTHER" id="PTHR46580">
    <property type="entry name" value="SENSOR KINASE-RELATED"/>
    <property type="match status" value="1"/>
</dbReference>
<evidence type="ECO:0000256" key="1">
    <source>
        <dbReference type="ARBA" id="ARBA00022729"/>
    </source>
</evidence>
<feature type="chain" id="PRO_5008884280" evidence="2">
    <location>
        <begin position="19"/>
        <end position="363"/>
    </location>
</feature>
<sequence>MVLAHFLLAMPLALAACAANSAGQAGPLSLDVGDRPRGIALADLDGDGRMDIAVANADSDSLSILLQSADGTFVRSDFAAGNEPSDIELADFNGDGTLDAAFANHETSLVTVLLGDGSGGFAPMPGSPFDSGARPHLHGLAVGDFNSDGHLDIAADSSDLDSIAVLLGKAGGFEAGQQVAAGQFPYYRVDARPDGAQTGILIPSPRAHTVSLIPGLADGGAALVAVGQARGAMMVVDANLDSKGGRDVVAAHENAVSLWVAGDEGFTALPGSPLAFEIPTEIAVGDMDGDGRDEIAIGLWDSDRVHILSPEGALLGTIAACFRPVGLAIGDVDGDGRGDLVAGCWEEPRVMLFTDPLQQLVQE</sequence>
<reference evidence="3 4" key="1">
    <citation type="submission" date="2016-07" db="EMBL/GenBank/DDBJ databases">
        <title>Complete genome sequence of Altererythrobacter namhicola JCM 16345T, containing esterase-encoding genes.</title>
        <authorList>
            <person name="Cheng H."/>
            <person name="Wu Y.-H."/>
            <person name="Jian S.-L."/>
            <person name="Huo Y.-Y."/>
            <person name="Wang C.-S."/>
            <person name="Xu X.-W."/>
        </authorList>
    </citation>
    <scope>NUCLEOTIDE SEQUENCE [LARGE SCALE GENOMIC DNA]</scope>
    <source>
        <strain evidence="3 4">JCM 16345</strain>
    </source>
</reference>
<dbReference type="RefSeq" id="WP_083989151.1">
    <property type="nucleotide sequence ID" value="NZ_CP016545.1"/>
</dbReference>
<dbReference type="STRING" id="645517.A6F65_00410"/>
<proteinExistence type="predicted"/>
<dbReference type="Gene3D" id="2.130.10.130">
    <property type="entry name" value="Integrin alpha, N-terminal"/>
    <property type="match status" value="2"/>
</dbReference>
<accession>A0A1C7D5J7</accession>
<evidence type="ECO:0000313" key="4">
    <source>
        <dbReference type="Proteomes" id="UP000092698"/>
    </source>
</evidence>
<name>A0A1C7D5J7_9SPHN</name>
<feature type="signal peptide" evidence="2">
    <location>
        <begin position="1"/>
        <end position="18"/>
    </location>
</feature>
<dbReference type="KEGG" id="anh:A6F65_00410"/>
<keyword evidence="1 2" id="KW-0732">Signal</keyword>
<dbReference type="Proteomes" id="UP000092698">
    <property type="component" value="Chromosome"/>
</dbReference>
<evidence type="ECO:0000313" key="3">
    <source>
        <dbReference type="EMBL" id="ANU06735.1"/>
    </source>
</evidence>
<dbReference type="InterPro" id="IPR028994">
    <property type="entry name" value="Integrin_alpha_N"/>
</dbReference>
<gene>
    <name evidence="3" type="ORF">A6F65_00410</name>
</gene>
<dbReference type="Pfam" id="PF13517">
    <property type="entry name" value="FG-GAP_3"/>
    <property type="match status" value="1"/>
</dbReference>
<evidence type="ECO:0000256" key="2">
    <source>
        <dbReference type="SAM" id="SignalP"/>
    </source>
</evidence>
<dbReference type="OrthoDB" id="1488578at2"/>